<evidence type="ECO:0000313" key="1">
    <source>
        <dbReference type="EMBL" id="EUA54490.1"/>
    </source>
</evidence>
<proteinExistence type="predicted"/>
<name>X8CGT2_MYCXE</name>
<dbReference type="EMBL" id="JAOB01000032">
    <property type="protein sequence ID" value="EUA54490.1"/>
    <property type="molecule type" value="Genomic_DNA"/>
</dbReference>
<gene>
    <name evidence="1" type="ORF">I553_1655</name>
</gene>
<reference evidence="1" key="1">
    <citation type="submission" date="2014-01" db="EMBL/GenBank/DDBJ databases">
        <authorList>
            <person name="Brown-Elliot B."/>
            <person name="Wallace R."/>
            <person name="Lenaerts A."/>
            <person name="Ordway D."/>
            <person name="DeGroote M.A."/>
            <person name="Parker T."/>
            <person name="Sizemore C."/>
            <person name="Tallon L.J."/>
            <person name="Sadzewicz L.K."/>
            <person name="Sengamalay N."/>
            <person name="Fraser C.M."/>
            <person name="Hine E."/>
            <person name="Shefchek K.A."/>
            <person name="Das S.P."/>
            <person name="Tettelin H."/>
        </authorList>
    </citation>
    <scope>NUCLEOTIDE SEQUENCE [LARGE SCALE GENOMIC DNA]</scope>
    <source>
        <strain evidence="1">4042</strain>
    </source>
</reference>
<organism evidence="1">
    <name type="scientific">Mycobacterium xenopi 4042</name>
    <dbReference type="NCBI Taxonomy" id="1299334"/>
    <lineage>
        <taxon>Bacteria</taxon>
        <taxon>Bacillati</taxon>
        <taxon>Actinomycetota</taxon>
        <taxon>Actinomycetes</taxon>
        <taxon>Mycobacteriales</taxon>
        <taxon>Mycobacteriaceae</taxon>
        <taxon>Mycobacterium</taxon>
    </lineage>
</organism>
<accession>X8CGT2</accession>
<protein>
    <submittedName>
        <fullName evidence="1">Uncharacterized protein</fullName>
    </submittedName>
</protein>
<dbReference type="AlphaFoldDB" id="X8CGT2"/>
<comment type="caution">
    <text evidence="1">The sequence shown here is derived from an EMBL/GenBank/DDBJ whole genome shotgun (WGS) entry which is preliminary data.</text>
</comment>
<sequence>MTDQPSRHGRRRPRMLRQRDRVLELVREYQSPVDAVELASRLGYT</sequence>
<dbReference type="PATRIC" id="fig|1299334.3.peg.3452"/>